<evidence type="ECO:0000256" key="6">
    <source>
        <dbReference type="ARBA" id="ARBA00023136"/>
    </source>
</evidence>
<dbReference type="Proteomes" id="UP001160148">
    <property type="component" value="Unassembled WGS sequence"/>
</dbReference>
<proteinExistence type="inferred from homology"/>
<dbReference type="AlphaFoldDB" id="A0AAV0WCS5"/>
<keyword evidence="3 7" id="KW-0812">Transmembrane</keyword>
<comment type="subcellular location">
    <subcellularLocation>
        <location evidence="1">Membrane</location>
        <topology evidence="1">Single-pass type II membrane protein</topology>
    </subcellularLocation>
</comment>
<dbReference type="GO" id="GO:0005890">
    <property type="term" value="C:sodium:potassium-exchanging ATPase complex"/>
    <property type="evidence" value="ECO:0007669"/>
    <property type="project" value="InterPro"/>
</dbReference>
<evidence type="ECO:0000256" key="4">
    <source>
        <dbReference type="ARBA" id="ARBA00022968"/>
    </source>
</evidence>
<dbReference type="Gene3D" id="1.20.5.170">
    <property type="match status" value="1"/>
</dbReference>
<evidence type="ECO:0000256" key="7">
    <source>
        <dbReference type="SAM" id="Phobius"/>
    </source>
</evidence>
<accession>A0AAV0WCS5</accession>
<comment type="caution">
    <text evidence="8">The sequence shown here is derived from an EMBL/GenBank/DDBJ whole genome shotgun (WGS) entry which is preliminary data.</text>
</comment>
<gene>
    <name evidence="8" type="ORF">MEUPH1_LOCUS9756</name>
</gene>
<keyword evidence="4" id="KW-0735">Signal-anchor</keyword>
<reference evidence="8 9" key="1">
    <citation type="submission" date="2023-01" db="EMBL/GenBank/DDBJ databases">
        <authorList>
            <person name="Whitehead M."/>
        </authorList>
    </citation>
    <scope>NUCLEOTIDE SEQUENCE [LARGE SCALE GENOMIC DNA]</scope>
</reference>
<feature type="transmembrane region" description="Helical" evidence="7">
    <location>
        <begin position="54"/>
        <end position="76"/>
    </location>
</feature>
<evidence type="ECO:0000313" key="8">
    <source>
        <dbReference type="EMBL" id="CAI6353660.1"/>
    </source>
</evidence>
<protein>
    <submittedName>
        <fullName evidence="8">Uncharacterized protein</fullName>
    </submittedName>
</protein>
<evidence type="ECO:0000256" key="1">
    <source>
        <dbReference type="ARBA" id="ARBA00004606"/>
    </source>
</evidence>
<dbReference type="EMBL" id="CARXXK010000002">
    <property type="protein sequence ID" value="CAI6353660.1"/>
    <property type="molecule type" value="Genomic_DNA"/>
</dbReference>
<organism evidence="8 9">
    <name type="scientific">Macrosiphum euphorbiae</name>
    <name type="common">potato aphid</name>
    <dbReference type="NCBI Taxonomy" id="13131"/>
    <lineage>
        <taxon>Eukaryota</taxon>
        <taxon>Metazoa</taxon>
        <taxon>Ecdysozoa</taxon>
        <taxon>Arthropoda</taxon>
        <taxon>Hexapoda</taxon>
        <taxon>Insecta</taxon>
        <taxon>Pterygota</taxon>
        <taxon>Neoptera</taxon>
        <taxon>Paraneoptera</taxon>
        <taxon>Hemiptera</taxon>
        <taxon>Sternorrhyncha</taxon>
        <taxon>Aphidomorpha</taxon>
        <taxon>Aphidoidea</taxon>
        <taxon>Aphididae</taxon>
        <taxon>Macrosiphini</taxon>
        <taxon>Macrosiphum</taxon>
    </lineage>
</organism>
<evidence type="ECO:0000256" key="5">
    <source>
        <dbReference type="ARBA" id="ARBA00022989"/>
    </source>
</evidence>
<dbReference type="GO" id="GO:0006883">
    <property type="term" value="P:intracellular sodium ion homeostasis"/>
    <property type="evidence" value="ECO:0007669"/>
    <property type="project" value="TreeGrafter"/>
</dbReference>
<evidence type="ECO:0000313" key="9">
    <source>
        <dbReference type="Proteomes" id="UP001160148"/>
    </source>
</evidence>
<dbReference type="InterPro" id="IPR038702">
    <property type="entry name" value="Na/K_ATPase_sub_beta_sf"/>
</dbReference>
<dbReference type="InterPro" id="IPR000402">
    <property type="entry name" value="Na/K_ATPase_sub_beta"/>
</dbReference>
<evidence type="ECO:0000256" key="3">
    <source>
        <dbReference type="ARBA" id="ARBA00022692"/>
    </source>
</evidence>
<dbReference type="PANTHER" id="PTHR11523">
    <property type="entry name" value="SODIUM/POTASSIUM-DEPENDENT ATPASE BETA SUBUNIT"/>
    <property type="match status" value="1"/>
</dbReference>
<dbReference type="GO" id="GO:1990573">
    <property type="term" value="P:potassium ion import across plasma membrane"/>
    <property type="evidence" value="ECO:0007669"/>
    <property type="project" value="TreeGrafter"/>
</dbReference>
<comment type="similarity">
    <text evidence="2">Belongs to the X(+)/potassium ATPases subunit beta family.</text>
</comment>
<sequence>MVKHNTDTNGIGYEWEYAKVKDDRTIWQKIIMGIYNPSSHEFLGRSAKSWGGILLFYAVFYSSLACMFGICMKVLLSTLNDNTPHFTLSSSLIGTNPGLGFRPMSPNVEDGSLIYYAADNATNVEAWTTELDKFLAVYKNKTLLPDKGNNQQKCGYNMPPRTDKVLRGQPWPTWDNAHPNTNINIKAQPCVFIKLNKIFDWEPEFYNNKTDIPADMHTNLRKQLHKE</sequence>
<dbReference type="Pfam" id="PF00287">
    <property type="entry name" value="Na_K-ATPase"/>
    <property type="match status" value="1"/>
</dbReference>
<keyword evidence="9" id="KW-1185">Reference proteome</keyword>
<evidence type="ECO:0000256" key="2">
    <source>
        <dbReference type="ARBA" id="ARBA00005876"/>
    </source>
</evidence>
<dbReference type="GO" id="GO:0030007">
    <property type="term" value="P:intracellular potassium ion homeostasis"/>
    <property type="evidence" value="ECO:0007669"/>
    <property type="project" value="TreeGrafter"/>
</dbReference>
<dbReference type="GO" id="GO:0036376">
    <property type="term" value="P:sodium ion export across plasma membrane"/>
    <property type="evidence" value="ECO:0007669"/>
    <property type="project" value="TreeGrafter"/>
</dbReference>
<keyword evidence="5 7" id="KW-1133">Transmembrane helix</keyword>
<dbReference type="GO" id="GO:0001671">
    <property type="term" value="F:ATPase activator activity"/>
    <property type="evidence" value="ECO:0007669"/>
    <property type="project" value="TreeGrafter"/>
</dbReference>
<dbReference type="PANTHER" id="PTHR11523:SF28">
    <property type="entry name" value="NA_K-ATPASE BETA SUBUNIT ISOFORM 4-RELATED"/>
    <property type="match status" value="1"/>
</dbReference>
<dbReference type="Gene3D" id="2.60.40.1660">
    <property type="entry name" value="Na, k-atpase alpha subunit"/>
    <property type="match status" value="1"/>
</dbReference>
<name>A0AAV0WCS5_9HEMI</name>
<keyword evidence="6 7" id="KW-0472">Membrane</keyword>